<dbReference type="EMBL" id="KY774314">
    <property type="protein sequence ID" value="ART31805.1"/>
    <property type="molecule type" value="Genomic_DNA"/>
</dbReference>
<accession>A0A1Y0B2Y4</accession>
<sequence>MPHYLHMFQVWDLQQPVDETAVLMGLNGINSKSLPATHRGKSIKAL</sequence>
<name>A0A1Y0B2Y4_9LAMI</name>
<evidence type="ECO:0000313" key="1">
    <source>
        <dbReference type="EMBL" id="ART31805.1"/>
    </source>
</evidence>
<gene>
    <name evidence="1" type="ORF">AEK19_MT1621</name>
</gene>
<keyword evidence="1" id="KW-0496">Mitochondrion</keyword>
<reference evidence="1" key="1">
    <citation type="submission" date="2017-03" db="EMBL/GenBank/DDBJ databases">
        <title>The mitochondrial genome of the carnivorous plant Utricularia reniformis (Lentibulariaceae): structure, comparative analysis and evolutionary landmarks.</title>
        <authorList>
            <person name="Silva S.R."/>
            <person name="Alvarenga D.O."/>
            <person name="Michael T.P."/>
            <person name="Miranda V.F.O."/>
            <person name="Varani A.M."/>
        </authorList>
    </citation>
    <scope>NUCLEOTIDE SEQUENCE</scope>
</reference>
<proteinExistence type="predicted"/>
<geneLocation type="mitochondrion" evidence="1"/>
<organism evidence="1">
    <name type="scientific">Utricularia reniformis</name>
    <dbReference type="NCBI Taxonomy" id="192314"/>
    <lineage>
        <taxon>Eukaryota</taxon>
        <taxon>Viridiplantae</taxon>
        <taxon>Streptophyta</taxon>
        <taxon>Embryophyta</taxon>
        <taxon>Tracheophyta</taxon>
        <taxon>Spermatophyta</taxon>
        <taxon>Magnoliopsida</taxon>
        <taxon>eudicotyledons</taxon>
        <taxon>Gunneridae</taxon>
        <taxon>Pentapetalae</taxon>
        <taxon>asterids</taxon>
        <taxon>lamiids</taxon>
        <taxon>Lamiales</taxon>
        <taxon>Lentibulariaceae</taxon>
        <taxon>Utricularia</taxon>
    </lineage>
</organism>
<protein>
    <submittedName>
        <fullName evidence="1">Uncharacterized protein</fullName>
    </submittedName>
</protein>
<dbReference type="AlphaFoldDB" id="A0A1Y0B2Y4"/>